<dbReference type="EC" id="2.7.7.7" evidence="4"/>
<dbReference type="PRINTS" id="PR00868">
    <property type="entry name" value="DNAPOLI"/>
</dbReference>
<keyword evidence="9" id="KW-0378">Hydrolase</keyword>
<dbReference type="InterPro" id="IPR002298">
    <property type="entry name" value="DNA_polymerase_A"/>
</dbReference>
<dbReference type="InterPro" id="IPR027417">
    <property type="entry name" value="P-loop_NTPase"/>
</dbReference>
<dbReference type="InterPro" id="IPR036397">
    <property type="entry name" value="RNaseH_sf"/>
</dbReference>
<evidence type="ECO:0000256" key="10">
    <source>
        <dbReference type="ARBA" id="ARBA00022840"/>
    </source>
</evidence>
<keyword evidence="13" id="KW-0539">Nucleus</keyword>
<dbReference type="PROSITE" id="PS51192">
    <property type="entry name" value="HELICASE_ATP_BIND_1"/>
    <property type="match status" value="1"/>
</dbReference>
<feature type="domain" description="Helicase ATP-binding" evidence="17">
    <location>
        <begin position="125"/>
        <end position="298"/>
    </location>
</feature>
<dbReference type="Pfam" id="PF20470">
    <property type="entry name" value="HTH_61"/>
    <property type="match status" value="1"/>
</dbReference>
<keyword evidence="12" id="KW-0234">DNA repair</keyword>
<feature type="region of interest" description="Disordered" evidence="16">
    <location>
        <begin position="1185"/>
        <end position="1212"/>
    </location>
</feature>
<dbReference type="Gene3D" id="1.20.1060.10">
    <property type="entry name" value="Taq DNA Polymerase, Chain T, domain 4"/>
    <property type="match status" value="1"/>
</dbReference>
<feature type="region of interest" description="Disordered" evidence="16">
    <location>
        <begin position="1040"/>
        <end position="1076"/>
    </location>
</feature>
<evidence type="ECO:0000256" key="7">
    <source>
        <dbReference type="ARBA" id="ARBA00022741"/>
    </source>
</evidence>
<evidence type="ECO:0000256" key="1">
    <source>
        <dbReference type="ARBA" id="ARBA00001946"/>
    </source>
</evidence>
<dbReference type="FunFam" id="3.40.50.300:FF:000813">
    <property type="entry name" value="helicase POLQ-like isoform X1"/>
    <property type="match status" value="1"/>
</dbReference>
<dbReference type="CDD" id="cd08638">
    <property type="entry name" value="DNA_pol_A_theta"/>
    <property type="match status" value="1"/>
</dbReference>
<keyword evidence="8" id="KW-0227">DNA damage</keyword>
<dbReference type="GO" id="GO:0003887">
    <property type="term" value="F:DNA-directed DNA polymerase activity"/>
    <property type="evidence" value="ECO:0007669"/>
    <property type="project" value="UniProtKB-KW"/>
</dbReference>
<dbReference type="Gene3D" id="3.30.420.10">
    <property type="entry name" value="Ribonuclease H-like superfamily/Ribonuclease H"/>
    <property type="match status" value="1"/>
</dbReference>
<evidence type="ECO:0000256" key="16">
    <source>
        <dbReference type="SAM" id="MobiDB-lite"/>
    </source>
</evidence>
<evidence type="ECO:0000256" key="14">
    <source>
        <dbReference type="ARBA" id="ARBA00049244"/>
    </source>
</evidence>
<comment type="cofactor">
    <cofactor evidence="1">
        <name>Mg(2+)</name>
        <dbReference type="ChEBI" id="CHEBI:18420"/>
    </cofactor>
</comment>
<dbReference type="Pfam" id="PF00476">
    <property type="entry name" value="DNA_pol_A"/>
    <property type="match status" value="1"/>
</dbReference>
<evidence type="ECO:0000256" key="2">
    <source>
        <dbReference type="ARBA" id="ARBA00004123"/>
    </source>
</evidence>
<keyword evidence="5" id="KW-0808">Transferase</keyword>
<dbReference type="EMBL" id="JH668548">
    <property type="protein sequence ID" value="KAG6457467.1"/>
    <property type="molecule type" value="Genomic_DNA"/>
</dbReference>
<keyword evidence="7" id="KW-0547">Nucleotide-binding</keyword>
<dbReference type="SMART" id="SM00490">
    <property type="entry name" value="HELICc"/>
    <property type="match status" value="1"/>
</dbReference>
<evidence type="ECO:0000256" key="13">
    <source>
        <dbReference type="ARBA" id="ARBA00023242"/>
    </source>
</evidence>
<comment type="similarity">
    <text evidence="3">Belongs to the DNA polymerase type-A family.</text>
</comment>
<comment type="caution">
    <text evidence="19">The sequence shown here is derived from an EMBL/GenBank/DDBJ whole genome shotgun (WGS) entry which is preliminary data.</text>
</comment>
<evidence type="ECO:0000256" key="15">
    <source>
        <dbReference type="ARBA" id="ARBA00074669"/>
    </source>
</evidence>
<dbReference type="PROSITE" id="PS51194">
    <property type="entry name" value="HELICASE_CTER"/>
    <property type="match status" value="1"/>
</dbReference>
<protein>
    <recommendedName>
        <fullName evidence="15">DNA polymerase theta</fullName>
        <ecNumber evidence="4">2.7.7.7</ecNumber>
    </recommendedName>
</protein>
<reference evidence="19" key="1">
    <citation type="journal article" date="2016" name="Insect Biochem. Mol. Biol.">
        <title>Multifaceted biological insights from a draft genome sequence of the tobacco hornworm moth, Manduca sexta.</title>
        <authorList>
            <person name="Kanost M.R."/>
            <person name="Arrese E.L."/>
            <person name="Cao X."/>
            <person name="Chen Y.R."/>
            <person name="Chellapilla S."/>
            <person name="Goldsmith M.R."/>
            <person name="Grosse-Wilde E."/>
            <person name="Heckel D.G."/>
            <person name="Herndon N."/>
            <person name="Jiang H."/>
            <person name="Papanicolaou A."/>
            <person name="Qu J."/>
            <person name="Soulages J.L."/>
            <person name="Vogel H."/>
            <person name="Walters J."/>
            <person name="Waterhouse R.M."/>
            <person name="Ahn S.J."/>
            <person name="Almeida F.C."/>
            <person name="An C."/>
            <person name="Aqrawi P."/>
            <person name="Bretschneider A."/>
            <person name="Bryant W.B."/>
            <person name="Bucks S."/>
            <person name="Chao H."/>
            <person name="Chevignon G."/>
            <person name="Christen J.M."/>
            <person name="Clarke D.F."/>
            <person name="Dittmer N.T."/>
            <person name="Ferguson L.C.F."/>
            <person name="Garavelou S."/>
            <person name="Gordon K.H.J."/>
            <person name="Gunaratna R.T."/>
            <person name="Han Y."/>
            <person name="Hauser F."/>
            <person name="He Y."/>
            <person name="Heidel-Fischer H."/>
            <person name="Hirsh A."/>
            <person name="Hu Y."/>
            <person name="Jiang H."/>
            <person name="Kalra D."/>
            <person name="Klinner C."/>
            <person name="Konig C."/>
            <person name="Kovar C."/>
            <person name="Kroll A.R."/>
            <person name="Kuwar S.S."/>
            <person name="Lee S.L."/>
            <person name="Lehman R."/>
            <person name="Li K."/>
            <person name="Li Z."/>
            <person name="Liang H."/>
            <person name="Lovelace S."/>
            <person name="Lu Z."/>
            <person name="Mansfield J.H."/>
            <person name="McCulloch K.J."/>
            <person name="Mathew T."/>
            <person name="Morton B."/>
            <person name="Muzny D.M."/>
            <person name="Neunemann D."/>
            <person name="Ongeri F."/>
            <person name="Pauchet Y."/>
            <person name="Pu L.L."/>
            <person name="Pyrousis I."/>
            <person name="Rao X.J."/>
            <person name="Redding A."/>
            <person name="Roesel C."/>
            <person name="Sanchez-Gracia A."/>
            <person name="Schaack S."/>
            <person name="Shukla A."/>
            <person name="Tetreau G."/>
            <person name="Wang Y."/>
            <person name="Xiong G.H."/>
            <person name="Traut W."/>
            <person name="Walsh T.K."/>
            <person name="Worley K.C."/>
            <person name="Wu D."/>
            <person name="Wu W."/>
            <person name="Wu Y.Q."/>
            <person name="Zhang X."/>
            <person name="Zou Z."/>
            <person name="Zucker H."/>
            <person name="Briscoe A.D."/>
            <person name="Burmester T."/>
            <person name="Clem R.J."/>
            <person name="Feyereisen R."/>
            <person name="Grimmelikhuijzen C.J.P."/>
            <person name="Hamodrakas S.J."/>
            <person name="Hansson B.S."/>
            <person name="Huguet E."/>
            <person name="Jermiin L.S."/>
            <person name="Lan Q."/>
            <person name="Lehman H.K."/>
            <person name="Lorenzen M."/>
            <person name="Merzendorfer H."/>
            <person name="Michalopoulos I."/>
            <person name="Morton D.B."/>
            <person name="Muthukrishnan S."/>
            <person name="Oakeshott J.G."/>
            <person name="Palmer W."/>
            <person name="Park Y."/>
            <person name="Passarelli A.L."/>
            <person name="Rozas J."/>
            <person name="Schwartz L.M."/>
            <person name="Smith W."/>
            <person name="Southgate A."/>
            <person name="Vilcinskas A."/>
            <person name="Vogt R."/>
            <person name="Wang P."/>
            <person name="Werren J."/>
            <person name="Yu X.Q."/>
            <person name="Zhou J.J."/>
            <person name="Brown S.J."/>
            <person name="Scherer S.E."/>
            <person name="Richards S."/>
            <person name="Blissard G.W."/>
        </authorList>
    </citation>
    <scope>NUCLEOTIDE SEQUENCE</scope>
</reference>
<evidence type="ECO:0000256" key="11">
    <source>
        <dbReference type="ARBA" id="ARBA00022932"/>
    </source>
</evidence>
<dbReference type="Gene3D" id="3.30.70.370">
    <property type="match status" value="1"/>
</dbReference>
<feature type="domain" description="Helicase C-terminal" evidence="18">
    <location>
        <begin position="338"/>
        <end position="539"/>
    </location>
</feature>
<dbReference type="GO" id="GO:0005634">
    <property type="term" value="C:nucleus"/>
    <property type="evidence" value="ECO:0007669"/>
    <property type="project" value="UniProtKB-SubCell"/>
</dbReference>
<feature type="compositionally biased region" description="Polar residues" evidence="16">
    <location>
        <begin position="1055"/>
        <end position="1076"/>
    </location>
</feature>
<dbReference type="Pfam" id="PF00270">
    <property type="entry name" value="DEAD"/>
    <property type="match status" value="1"/>
</dbReference>
<dbReference type="InterPro" id="IPR036390">
    <property type="entry name" value="WH_DNA-bd_sf"/>
</dbReference>
<evidence type="ECO:0000313" key="20">
    <source>
        <dbReference type="Proteomes" id="UP000791440"/>
    </source>
</evidence>
<dbReference type="InterPro" id="IPR043502">
    <property type="entry name" value="DNA/RNA_pol_sf"/>
</dbReference>
<keyword evidence="20" id="KW-1185">Reference proteome</keyword>
<keyword evidence="11" id="KW-0239">DNA-directed DNA polymerase</keyword>
<dbReference type="CDD" id="cd18795">
    <property type="entry name" value="SF2_C_Ski2"/>
    <property type="match status" value="1"/>
</dbReference>
<dbReference type="FunFam" id="1.10.3380.20:FF:000001">
    <property type="entry name" value="DNA polymerase theta"/>
    <property type="match status" value="1"/>
</dbReference>
<dbReference type="GO" id="GO:0006261">
    <property type="term" value="P:DNA-templated DNA replication"/>
    <property type="evidence" value="ECO:0007669"/>
    <property type="project" value="InterPro"/>
</dbReference>
<dbReference type="InterPro" id="IPR046931">
    <property type="entry name" value="HTH_61"/>
</dbReference>
<dbReference type="Proteomes" id="UP000791440">
    <property type="component" value="Unassembled WGS sequence"/>
</dbReference>
<dbReference type="SMART" id="SM00487">
    <property type="entry name" value="DEXDc"/>
    <property type="match status" value="1"/>
</dbReference>
<dbReference type="GO" id="GO:0003677">
    <property type="term" value="F:DNA binding"/>
    <property type="evidence" value="ECO:0007669"/>
    <property type="project" value="InterPro"/>
</dbReference>
<dbReference type="SUPFAM" id="SSF158702">
    <property type="entry name" value="Sec63 N-terminal domain-like"/>
    <property type="match status" value="1"/>
</dbReference>
<dbReference type="InterPro" id="IPR014001">
    <property type="entry name" value="Helicase_ATP-bd"/>
</dbReference>
<dbReference type="InterPro" id="IPR011545">
    <property type="entry name" value="DEAD/DEAH_box_helicase_dom"/>
</dbReference>
<dbReference type="SUPFAM" id="SSF52540">
    <property type="entry name" value="P-loop containing nucleoside triphosphate hydrolases"/>
    <property type="match status" value="1"/>
</dbReference>
<dbReference type="GO" id="GO:0016787">
    <property type="term" value="F:hydrolase activity"/>
    <property type="evidence" value="ECO:0007669"/>
    <property type="project" value="UniProtKB-KW"/>
</dbReference>
<dbReference type="InterPro" id="IPR001650">
    <property type="entry name" value="Helicase_C-like"/>
</dbReference>
<evidence type="ECO:0000256" key="4">
    <source>
        <dbReference type="ARBA" id="ARBA00012417"/>
    </source>
</evidence>
<dbReference type="InterPro" id="IPR019760">
    <property type="entry name" value="DNA-dir_DNA_pol_A_CS"/>
</dbReference>
<keyword evidence="10" id="KW-0067">ATP-binding</keyword>
<dbReference type="GO" id="GO:0005524">
    <property type="term" value="F:ATP binding"/>
    <property type="evidence" value="ECO:0007669"/>
    <property type="project" value="UniProtKB-KW"/>
</dbReference>
<accession>A0A921ZGB3</accession>
<dbReference type="FunFam" id="1.10.150.20:FF:000070">
    <property type="entry name" value="DNA polymerase I, putative"/>
    <property type="match status" value="1"/>
</dbReference>
<evidence type="ECO:0000256" key="8">
    <source>
        <dbReference type="ARBA" id="ARBA00022763"/>
    </source>
</evidence>
<keyword evidence="6" id="KW-0548">Nucleotidyltransferase</keyword>
<sequence length="1861" mass="210094">MAQLNNEILDSQLLAEHVTFLNNCFDTSFSLHNSLNIVKDYVSEENHILSGSRSSKISLCDKINTSLRNKTMDNSNCSNIGTPKNSKIMSKKLQDWGLPLEITRKYEERGITEMFDWQVSCLSNSKVLLDGCNLVYSAPTSAGKTLVAEILTIKTILERRKKVIIILPFVSIVREKMFYLQDILSSCGIRVEGFMGSQAPPGGFQAVHLAICTIEKANSLINKLLDEGSISELGAIIVDELHLLGDSHRGYILELLLTKIKYITSKSDFQTQIVGMSATLPNLELLAQWLGAELFVTDYRPIPLDEFCLVGNKYYDKDRNVINVVNSFNNLCVENDNVLNICLDTIKEGCSILIFCLTKNRCENLAQTISSSFNKLGCAGGEMGCILRKQLSVECITEVLEQLKNCPVGLDDFLKRTISFGVAYHHAGLTFDERDIIEGGFKSGAIRVLVATSTLSSGVNLPARKVIIRSPVFQRQPINILSYKQMVGRAGRMGKDTKGESILVCSEAEKQIGFDLMTGELEPVRSCIESEDKFMRAVLEMIASQVVCTKEELDLYAKCTLLYNQQDATSSKNFLLENTLDELINFELIRCQDEEDVKHYVATPLGKACLSSSMAPNDGLSLFCELQKARQCLVLETDLHLIYLVTPYSVSSQWSNIDWLHLLTLWESLTKAMKRVGELVGVQESFIIRNLRGGNKIKSDQNKLNIHKRFYTALALQDLVNEVPLSEVAVKFQCARGFLQSLQQAAATFAGMVTAFCRQLGWKNMEMLISQFQDRLHFGIHSELLELMGLPSLNGKRARTLFDAGYETISSIALADINVIENVLLKSVPFESEKEREGDDDSEVKKRNKIKNIWVTGYCGMTAKEAALNLIVEARNYLEKEIGVSNIKWTNEINCTQIPLGVNEINELNEEKSDDKMIPKVYRNCSIIENEESNILPNKSSQSNNVNEVLCGSSKHPIGKNPNNYSLLEHKPPKDKNVLENLNNEILEMKCTPTLENIRNCDSKSQCSGKKDDIIWDSLNLTEAALENITKLRTPNTMFSPNISFGETDDKTEASENQVDSTDKITPSKSTSTKDVSLFSSDGDTSSIFNDSLPIDLIPSKLLDNKNNLPINHQIALDLEVINSESILNAFKSTLVPVDDDEDIKLVYEEDDDENKETNKCLNVSDDIEVIETQDINLTVKENHFKSPFKRPPQNPKNTTQPVSKKKKTDRLQTVRRMKCPLFKIVTNFEKSKKYTIGISTYKLNCFLLKENDIYDNIHVIENLKRASIYLNVKSSVLPSNEIIGRSILNFKPHLEDLNPCAIQGIAVYFEPMTCLYFDLRGLEGDISVFKKRLSSWLRKDITLKLLSLKTLNFHIKRWLGVDIQASCVDISLSEWLIDSDEKIPNIAYLMKKYCKIDLSTISVKIDNRQKKFRNLDVFEDMCIKGWSVGMIADQQEQYLRNHLQQMIDIEIQVSKILANCEHHGITVDKDLTSRLLIDVRNSQEILQKKAFKLCGYHFNFNSSKDVAKVLGINNGIRKVSTKKSVLTSHHSPMASIVIYWRKLNSILTKTLYPLTEKACIYTEGDRINPSYTMHTCTGRISMHEPNLQNVPRTFSIPLHYLSLNQVTSEDLMEFNCRNIFKAAPGHVMVSADYCQLEMRVLTHFSEDPVLMRIMKSDVDVFKSIASSWSNLPEEEVDDDLRQKAKQLCYGILYGMGNKTLAQYLDVSEMEAAAFMDSFYNTYPAVRRFTQSVIDDCRSKGYVETLTKRRRYLPHINSNVLYKKGAAERQAVNTTIQGSAADIAKAAMCAIDTKTSGSAPQPRLILQMHDELIYEVLESNKNSFIAVLKQVMEETVKLRVPLPVKVKTGPTWGDLEEVRII</sequence>
<comment type="catalytic activity">
    <reaction evidence="14">
        <text>DNA(n) + a 2'-deoxyribonucleoside 5'-triphosphate = DNA(n+1) + diphosphate</text>
        <dbReference type="Rhea" id="RHEA:22508"/>
        <dbReference type="Rhea" id="RHEA-COMP:17339"/>
        <dbReference type="Rhea" id="RHEA-COMP:17340"/>
        <dbReference type="ChEBI" id="CHEBI:33019"/>
        <dbReference type="ChEBI" id="CHEBI:61560"/>
        <dbReference type="ChEBI" id="CHEBI:173112"/>
        <dbReference type="EC" id="2.7.7.7"/>
    </reaction>
</comment>
<proteinExistence type="inferred from homology"/>
<dbReference type="SUPFAM" id="SSF56672">
    <property type="entry name" value="DNA/RNA polymerases"/>
    <property type="match status" value="1"/>
</dbReference>
<dbReference type="InterPro" id="IPR048960">
    <property type="entry name" value="POLQ-like_helical"/>
</dbReference>
<evidence type="ECO:0000256" key="12">
    <source>
        <dbReference type="ARBA" id="ARBA00023204"/>
    </source>
</evidence>
<reference evidence="19" key="2">
    <citation type="submission" date="2020-12" db="EMBL/GenBank/DDBJ databases">
        <authorList>
            <person name="Kanost M."/>
        </authorList>
    </citation>
    <scope>NUCLEOTIDE SEQUENCE</scope>
</reference>
<dbReference type="PROSITE" id="PS00447">
    <property type="entry name" value="DNA_POLYMERASE_A"/>
    <property type="match status" value="1"/>
</dbReference>
<evidence type="ECO:0000256" key="3">
    <source>
        <dbReference type="ARBA" id="ARBA00007705"/>
    </source>
</evidence>
<name>A0A921ZGB3_MANSE</name>
<dbReference type="SUPFAM" id="SSF46785">
    <property type="entry name" value="Winged helix' DNA-binding domain"/>
    <property type="match status" value="1"/>
</dbReference>
<comment type="subcellular location">
    <subcellularLocation>
        <location evidence="2">Nucleus</location>
    </subcellularLocation>
</comment>
<dbReference type="SMART" id="SM00482">
    <property type="entry name" value="POLAc"/>
    <property type="match status" value="1"/>
</dbReference>
<evidence type="ECO:0000313" key="19">
    <source>
        <dbReference type="EMBL" id="KAG6457467.1"/>
    </source>
</evidence>
<evidence type="ECO:0000259" key="18">
    <source>
        <dbReference type="PROSITE" id="PS51194"/>
    </source>
</evidence>
<dbReference type="Gene3D" id="1.10.3380.20">
    <property type="match status" value="1"/>
</dbReference>
<dbReference type="PANTHER" id="PTHR10133">
    <property type="entry name" value="DNA POLYMERASE I"/>
    <property type="match status" value="1"/>
</dbReference>
<evidence type="ECO:0000256" key="6">
    <source>
        <dbReference type="ARBA" id="ARBA00022695"/>
    </source>
</evidence>
<dbReference type="Gene3D" id="3.40.50.300">
    <property type="entry name" value="P-loop containing nucleotide triphosphate hydrolases"/>
    <property type="match status" value="2"/>
</dbReference>
<dbReference type="Pfam" id="PF00271">
    <property type="entry name" value="Helicase_C"/>
    <property type="match status" value="1"/>
</dbReference>
<dbReference type="Gene3D" id="1.10.150.20">
    <property type="entry name" value="5' to 3' exonuclease, C-terminal subdomain"/>
    <property type="match status" value="1"/>
</dbReference>
<evidence type="ECO:0000256" key="9">
    <source>
        <dbReference type="ARBA" id="ARBA00022801"/>
    </source>
</evidence>
<evidence type="ECO:0000259" key="17">
    <source>
        <dbReference type="PROSITE" id="PS51192"/>
    </source>
</evidence>
<dbReference type="PANTHER" id="PTHR10133:SF62">
    <property type="entry name" value="DNA POLYMERASE THETA"/>
    <property type="match status" value="1"/>
</dbReference>
<gene>
    <name evidence="19" type="ORF">O3G_MSEX010321</name>
</gene>
<dbReference type="InterPro" id="IPR001098">
    <property type="entry name" value="DNA-dir_DNA_pol_A_palm_dom"/>
</dbReference>
<organism evidence="19 20">
    <name type="scientific">Manduca sexta</name>
    <name type="common">Tobacco hawkmoth</name>
    <name type="synonym">Tobacco hornworm</name>
    <dbReference type="NCBI Taxonomy" id="7130"/>
    <lineage>
        <taxon>Eukaryota</taxon>
        <taxon>Metazoa</taxon>
        <taxon>Ecdysozoa</taxon>
        <taxon>Arthropoda</taxon>
        <taxon>Hexapoda</taxon>
        <taxon>Insecta</taxon>
        <taxon>Pterygota</taxon>
        <taxon>Neoptera</taxon>
        <taxon>Endopterygota</taxon>
        <taxon>Lepidoptera</taxon>
        <taxon>Glossata</taxon>
        <taxon>Ditrysia</taxon>
        <taxon>Bombycoidea</taxon>
        <taxon>Sphingidae</taxon>
        <taxon>Sphinginae</taxon>
        <taxon>Sphingini</taxon>
        <taxon>Manduca</taxon>
    </lineage>
</organism>
<evidence type="ECO:0000256" key="5">
    <source>
        <dbReference type="ARBA" id="ARBA00022679"/>
    </source>
</evidence>
<dbReference type="CDD" id="cd18026">
    <property type="entry name" value="DEXHc_POLQ-like"/>
    <property type="match status" value="1"/>
</dbReference>
<dbReference type="GO" id="GO:0097681">
    <property type="term" value="P:double-strand break repair via alternative nonhomologous end joining"/>
    <property type="evidence" value="ECO:0007669"/>
    <property type="project" value="TreeGrafter"/>
</dbReference>
<dbReference type="Pfam" id="PF21099">
    <property type="entry name" value="POLQ_helical"/>
    <property type="match status" value="1"/>
</dbReference>